<feature type="non-terminal residue" evidence="1">
    <location>
        <position position="62"/>
    </location>
</feature>
<proteinExistence type="predicted"/>
<evidence type="ECO:0000313" key="1">
    <source>
        <dbReference type="EMBL" id="PON77012.1"/>
    </source>
</evidence>
<organism evidence="1 2">
    <name type="scientific">Parasponia andersonii</name>
    <name type="common">Sponia andersonii</name>
    <dbReference type="NCBI Taxonomy" id="3476"/>
    <lineage>
        <taxon>Eukaryota</taxon>
        <taxon>Viridiplantae</taxon>
        <taxon>Streptophyta</taxon>
        <taxon>Embryophyta</taxon>
        <taxon>Tracheophyta</taxon>
        <taxon>Spermatophyta</taxon>
        <taxon>Magnoliopsida</taxon>
        <taxon>eudicotyledons</taxon>
        <taxon>Gunneridae</taxon>
        <taxon>Pentapetalae</taxon>
        <taxon>rosids</taxon>
        <taxon>fabids</taxon>
        <taxon>Rosales</taxon>
        <taxon>Cannabaceae</taxon>
        <taxon>Parasponia</taxon>
    </lineage>
</organism>
<evidence type="ECO:0000313" key="2">
    <source>
        <dbReference type="Proteomes" id="UP000237105"/>
    </source>
</evidence>
<protein>
    <submittedName>
        <fullName evidence="1">Uncharacterized protein</fullName>
    </submittedName>
</protein>
<keyword evidence="2" id="KW-1185">Reference proteome</keyword>
<accession>A0A2P5DUP3</accession>
<dbReference type="Proteomes" id="UP000237105">
    <property type="component" value="Unassembled WGS sequence"/>
</dbReference>
<dbReference type="OrthoDB" id="9939815at2759"/>
<dbReference type="AlphaFoldDB" id="A0A2P5DUP3"/>
<name>A0A2P5DUP3_PARAD</name>
<dbReference type="EMBL" id="JXTB01000015">
    <property type="protein sequence ID" value="PON77012.1"/>
    <property type="molecule type" value="Genomic_DNA"/>
</dbReference>
<sequence length="62" mass="6724">MGPRVLKFLSGPTACPLVLKFPRDPVVHGRILEFLSSLGSSWVLWHPFGSQSSLGSYGVPTL</sequence>
<comment type="caution">
    <text evidence="1">The sequence shown here is derived from an EMBL/GenBank/DDBJ whole genome shotgun (WGS) entry which is preliminary data.</text>
</comment>
<reference evidence="2" key="1">
    <citation type="submission" date="2016-06" db="EMBL/GenBank/DDBJ databases">
        <title>Parallel loss of symbiosis genes in relatives of nitrogen-fixing non-legume Parasponia.</title>
        <authorList>
            <person name="Van Velzen R."/>
            <person name="Holmer R."/>
            <person name="Bu F."/>
            <person name="Rutten L."/>
            <person name="Van Zeijl A."/>
            <person name="Liu W."/>
            <person name="Santuari L."/>
            <person name="Cao Q."/>
            <person name="Sharma T."/>
            <person name="Shen D."/>
            <person name="Roswanjaya Y."/>
            <person name="Wardhani T."/>
            <person name="Kalhor M.S."/>
            <person name="Jansen J."/>
            <person name="Van den Hoogen J."/>
            <person name="Gungor B."/>
            <person name="Hartog M."/>
            <person name="Hontelez J."/>
            <person name="Verver J."/>
            <person name="Yang W.-C."/>
            <person name="Schijlen E."/>
            <person name="Repin R."/>
            <person name="Schilthuizen M."/>
            <person name="Schranz E."/>
            <person name="Heidstra R."/>
            <person name="Miyata K."/>
            <person name="Fedorova E."/>
            <person name="Kohlen W."/>
            <person name="Bisseling T."/>
            <person name="Smit S."/>
            <person name="Geurts R."/>
        </authorList>
    </citation>
    <scope>NUCLEOTIDE SEQUENCE [LARGE SCALE GENOMIC DNA]</scope>
    <source>
        <strain evidence="2">cv. WU1-14</strain>
    </source>
</reference>
<gene>
    <name evidence="1" type="ORF">PanWU01x14_030210</name>
</gene>